<dbReference type="InterPro" id="IPR013078">
    <property type="entry name" value="His_Pase_superF_clade-1"/>
</dbReference>
<dbReference type="SUPFAM" id="SSF53254">
    <property type="entry name" value="Phosphoglycerate mutase-like"/>
    <property type="match status" value="1"/>
</dbReference>
<keyword evidence="2" id="KW-1185">Reference proteome</keyword>
<dbReference type="EMBL" id="JBHUFW010000012">
    <property type="protein sequence ID" value="MFD1864311.1"/>
    <property type="molecule type" value="Genomic_DNA"/>
</dbReference>
<protein>
    <submittedName>
        <fullName evidence="1">Histidine phosphatase family protein</fullName>
    </submittedName>
</protein>
<evidence type="ECO:0000313" key="1">
    <source>
        <dbReference type="EMBL" id="MFD1864311.1"/>
    </source>
</evidence>
<dbReference type="RefSeq" id="WP_204892908.1">
    <property type="nucleotide sequence ID" value="NZ_JBHUFW010000012.1"/>
</dbReference>
<proteinExistence type="predicted"/>
<dbReference type="InterPro" id="IPR029033">
    <property type="entry name" value="His_PPase_superfam"/>
</dbReference>
<dbReference type="SMART" id="SM00855">
    <property type="entry name" value="PGAM"/>
    <property type="match status" value="1"/>
</dbReference>
<dbReference type="Pfam" id="PF00300">
    <property type="entry name" value="His_Phos_1"/>
    <property type="match status" value="1"/>
</dbReference>
<dbReference type="PANTHER" id="PTHR48100:SF59">
    <property type="entry name" value="ADENOSYLCOBALAMIN_ALPHA-RIBAZOLE PHOSPHATASE"/>
    <property type="match status" value="1"/>
</dbReference>
<dbReference type="Proteomes" id="UP001597273">
    <property type="component" value="Unassembled WGS sequence"/>
</dbReference>
<dbReference type="PANTHER" id="PTHR48100">
    <property type="entry name" value="BROAD-SPECIFICITY PHOSPHATASE YOR283W-RELATED"/>
    <property type="match status" value="1"/>
</dbReference>
<reference evidence="2" key="1">
    <citation type="journal article" date="2019" name="Int. J. Syst. Evol. Microbiol.">
        <title>The Global Catalogue of Microorganisms (GCM) 10K type strain sequencing project: providing services to taxonomists for standard genome sequencing and annotation.</title>
        <authorList>
            <consortium name="The Broad Institute Genomics Platform"/>
            <consortium name="The Broad Institute Genome Sequencing Center for Infectious Disease"/>
            <person name="Wu L."/>
            <person name="Ma J."/>
        </authorList>
    </citation>
    <scope>NUCLEOTIDE SEQUENCE [LARGE SCALE GENOMIC DNA]</scope>
    <source>
        <strain evidence="2">CGMCC 1.15475</strain>
    </source>
</reference>
<name>A0ABW4QL08_9BACL</name>
<accession>A0ABW4QL08</accession>
<evidence type="ECO:0000313" key="2">
    <source>
        <dbReference type="Proteomes" id="UP001597273"/>
    </source>
</evidence>
<organism evidence="1 2">
    <name type="scientific">Planococcus chinensis</name>
    <dbReference type="NCBI Taxonomy" id="272917"/>
    <lineage>
        <taxon>Bacteria</taxon>
        <taxon>Bacillati</taxon>
        <taxon>Bacillota</taxon>
        <taxon>Bacilli</taxon>
        <taxon>Bacillales</taxon>
        <taxon>Caryophanaceae</taxon>
        <taxon>Planococcus</taxon>
    </lineage>
</organism>
<gene>
    <name evidence="1" type="ORF">ACFSDB_15525</name>
</gene>
<sequence>METRLYFIRHAHSVYTPDERERPLSESGYADAQHVKEVLENERISRVLSSPYKRAVQTVEPLARSVGSGIELMEGFRERQLSEGPVDDFAAAIAKVWSDEDYAFQGGESNREAKARGVAAALEVLERYPGERIAIGTHGNLMVLVMNHFDSRYGVEFWRELAMPDIYCLRFDGVELAGVERIGITVAGP</sequence>
<dbReference type="CDD" id="cd07067">
    <property type="entry name" value="HP_PGM_like"/>
    <property type="match status" value="1"/>
</dbReference>
<dbReference type="InterPro" id="IPR050275">
    <property type="entry name" value="PGM_Phosphatase"/>
</dbReference>
<dbReference type="Gene3D" id="3.40.50.1240">
    <property type="entry name" value="Phosphoglycerate mutase-like"/>
    <property type="match status" value="1"/>
</dbReference>
<comment type="caution">
    <text evidence="1">The sequence shown here is derived from an EMBL/GenBank/DDBJ whole genome shotgun (WGS) entry which is preliminary data.</text>
</comment>